<feature type="domain" description="Transposase DDE" evidence="1">
    <location>
        <begin position="76"/>
        <end position="194"/>
    </location>
</feature>
<evidence type="ECO:0000259" key="1">
    <source>
        <dbReference type="Pfam" id="PF13751"/>
    </source>
</evidence>
<sequence>MHDSLPYIERLDHQRKRFGFKVEAVALDSGYLNSAICKQLQDREIYAVIGQRRFYKTKGLFQKWRFKYDAETDVYVCPNKQILQYKRTTRDGYRHYVSEKKQCEKCPFLSECTLSRNHHKVITRHVWEDSREWVRENLLTKVGQYLYQKRKETIERSFADAKQLHGYRYARFRGRENVLEQALLTVAYQNMKKIALHLAKIAG</sequence>
<protein>
    <submittedName>
        <fullName evidence="2">Transposase</fullName>
    </submittedName>
</protein>
<organism evidence="2 3">
    <name type="scientific">Alicyclobacillus fodiniaquatilis</name>
    <dbReference type="NCBI Taxonomy" id="1661150"/>
    <lineage>
        <taxon>Bacteria</taxon>
        <taxon>Bacillati</taxon>
        <taxon>Bacillota</taxon>
        <taxon>Bacilli</taxon>
        <taxon>Bacillales</taxon>
        <taxon>Alicyclobacillaceae</taxon>
        <taxon>Alicyclobacillus</taxon>
    </lineage>
</organism>
<dbReference type="InterPro" id="IPR025668">
    <property type="entry name" value="Tnp_DDE_dom"/>
</dbReference>
<feature type="non-terminal residue" evidence="2">
    <location>
        <position position="1"/>
    </location>
</feature>
<dbReference type="EMBL" id="JBHUCX010000086">
    <property type="protein sequence ID" value="MFD1677140.1"/>
    <property type="molecule type" value="Genomic_DNA"/>
</dbReference>
<keyword evidence="3" id="KW-1185">Reference proteome</keyword>
<reference evidence="3" key="1">
    <citation type="journal article" date="2019" name="Int. J. Syst. Evol. Microbiol.">
        <title>The Global Catalogue of Microorganisms (GCM) 10K type strain sequencing project: providing services to taxonomists for standard genome sequencing and annotation.</title>
        <authorList>
            <consortium name="The Broad Institute Genomics Platform"/>
            <consortium name="The Broad Institute Genome Sequencing Center for Infectious Disease"/>
            <person name="Wu L."/>
            <person name="Ma J."/>
        </authorList>
    </citation>
    <scope>NUCLEOTIDE SEQUENCE [LARGE SCALE GENOMIC DNA]</scope>
    <source>
        <strain evidence="3">CGMCC 1.12286</strain>
    </source>
</reference>
<dbReference type="Pfam" id="PF13751">
    <property type="entry name" value="DDE_Tnp_1_6"/>
    <property type="match status" value="1"/>
</dbReference>
<gene>
    <name evidence="2" type="ORF">ACFSB2_20920</name>
</gene>
<proteinExistence type="predicted"/>
<dbReference type="PANTHER" id="PTHR33408">
    <property type="entry name" value="TRANSPOSASE"/>
    <property type="match status" value="1"/>
</dbReference>
<comment type="caution">
    <text evidence="2">The sequence shown here is derived from an EMBL/GenBank/DDBJ whole genome shotgun (WGS) entry which is preliminary data.</text>
</comment>
<accession>A0ABW4JPR4</accession>
<evidence type="ECO:0000313" key="3">
    <source>
        <dbReference type="Proteomes" id="UP001597079"/>
    </source>
</evidence>
<dbReference type="PANTHER" id="PTHR33408:SF2">
    <property type="entry name" value="TRANSPOSASE DDE DOMAIN-CONTAINING PROTEIN"/>
    <property type="match status" value="1"/>
</dbReference>
<evidence type="ECO:0000313" key="2">
    <source>
        <dbReference type="EMBL" id="MFD1677140.1"/>
    </source>
</evidence>
<dbReference type="Proteomes" id="UP001597079">
    <property type="component" value="Unassembled WGS sequence"/>
</dbReference>
<dbReference type="RefSeq" id="WP_377945056.1">
    <property type="nucleotide sequence ID" value="NZ_JBHUCX010000086.1"/>
</dbReference>
<name>A0ABW4JPR4_9BACL</name>